<evidence type="ECO:0000256" key="1">
    <source>
        <dbReference type="ARBA" id="ARBA00009861"/>
    </source>
</evidence>
<sequence>MKLDSFMVTRRGNPQLVVPARATPRGTKPLSDLDDDWDLCYLQPCLEFFRAVDDGDHRRPERLGDAIRATLAEALVYYYPITGRLRELPNGGRLAVECTGEGVVFVEAEADVRIEDLGEPLLPTFRGAESFLCDVGDAGVVITHLKCGGFVLGTHICHCIADAFGTLQFLKAIVDIARGEAKPTTLPVWEREHLICRNKSTTQHQGRTREII</sequence>
<evidence type="ECO:0000313" key="3">
    <source>
        <dbReference type="Proteomes" id="UP000006591"/>
    </source>
</evidence>
<dbReference type="Gramene" id="ONIVA12G11440.1">
    <property type="protein sequence ID" value="ONIVA12G11440.1"/>
    <property type="gene ID" value="ONIVA12G11440"/>
</dbReference>
<dbReference type="Gene3D" id="3.30.559.10">
    <property type="entry name" value="Chloramphenicol acetyltransferase-like domain"/>
    <property type="match status" value="1"/>
</dbReference>
<dbReference type="AlphaFoldDB" id="A0A0E0JA33"/>
<reference evidence="2" key="1">
    <citation type="submission" date="2015-04" db="UniProtKB">
        <authorList>
            <consortium name="EnsemblPlants"/>
        </authorList>
    </citation>
    <scope>IDENTIFICATION</scope>
    <source>
        <strain evidence="2">SL10</strain>
    </source>
</reference>
<reference evidence="2" key="2">
    <citation type="submission" date="2018-04" db="EMBL/GenBank/DDBJ databases">
        <title>OnivRS2 (Oryza nivara Reference Sequence Version 2).</title>
        <authorList>
            <person name="Zhang J."/>
            <person name="Kudrna D."/>
            <person name="Lee S."/>
            <person name="Talag J."/>
            <person name="Rajasekar S."/>
            <person name="Welchert J."/>
            <person name="Hsing Y.-I."/>
            <person name="Wing R.A."/>
        </authorList>
    </citation>
    <scope>NUCLEOTIDE SEQUENCE [LARGE SCALE GENOMIC DNA]</scope>
    <source>
        <strain evidence="2">SL10</strain>
    </source>
</reference>
<dbReference type="PANTHER" id="PTHR31147">
    <property type="entry name" value="ACYL TRANSFERASE 4"/>
    <property type="match status" value="1"/>
</dbReference>
<name>A0A0E0JA33_ORYNI</name>
<protein>
    <submittedName>
        <fullName evidence="2">Uncharacterized protein</fullName>
    </submittedName>
</protein>
<accession>A0A0E0JA33</accession>
<dbReference type="STRING" id="4536.A0A0E0JA33"/>
<dbReference type="InterPro" id="IPR050898">
    <property type="entry name" value="Plant_acyltransferase"/>
</dbReference>
<dbReference type="Pfam" id="PF02458">
    <property type="entry name" value="Transferase"/>
    <property type="match status" value="1"/>
</dbReference>
<comment type="similarity">
    <text evidence="1">Belongs to the plant acyltransferase family.</text>
</comment>
<dbReference type="EnsemblPlants" id="ONIVA12G11440.1">
    <property type="protein sequence ID" value="ONIVA12G11440.1"/>
    <property type="gene ID" value="ONIVA12G11440"/>
</dbReference>
<dbReference type="InterPro" id="IPR023213">
    <property type="entry name" value="CAT-like_dom_sf"/>
</dbReference>
<organism evidence="2">
    <name type="scientific">Oryza nivara</name>
    <name type="common">Indian wild rice</name>
    <name type="synonym">Oryza sativa f. spontanea</name>
    <dbReference type="NCBI Taxonomy" id="4536"/>
    <lineage>
        <taxon>Eukaryota</taxon>
        <taxon>Viridiplantae</taxon>
        <taxon>Streptophyta</taxon>
        <taxon>Embryophyta</taxon>
        <taxon>Tracheophyta</taxon>
        <taxon>Spermatophyta</taxon>
        <taxon>Magnoliopsida</taxon>
        <taxon>Liliopsida</taxon>
        <taxon>Poales</taxon>
        <taxon>Poaceae</taxon>
        <taxon>BOP clade</taxon>
        <taxon>Oryzoideae</taxon>
        <taxon>Oryzeae</taxon>
        <taxon>Oryzinae</taxon>
        <taxon>Oryza</taxon>
    </lineage>
</organism>
<dbReference type="HOGENOM" id="CLU_014546_9_0_1"/>
<keyword evidence="3" id="KW-1185">Reference proteome</keyword>
<dbReference type="OMA" id="CEYEMEL"/>
<dbReference type="Proteomes" id="UP000006591">
    <property type="component" value="Chromosome 12"/>
</dbReference>
<evidence type="ECO:0000313" key="2">
    <source>
        <dbReference type="EnsemblPlants" id="ONIVA12G11440.1"/>
    </source>
</evidence>
<proteinExistence type="inferred from homology"/>
<dbReference type="GO" id="GO:0050734">
    <property type="term" value="F:hydroxycinnamoyltransferase activity"/>
    <property type="evidence" value="ECO:0007669"/>
    <property type="project" value="UniProtKB-ARBA"/>
</dbReference>
<dbReference type="eggNOG" id="ENOG502QUSI">
    <property type="taxonomic scope" value="Eukaryota"/>
</dbReference>